<keyword evidence="2" id="KW-1185">Reference proteome</keyword>
<dbReference type="EMBL" id="GL882882">
    <property type="protein sequence ID" value="EGF81432.1"/>
    <property type="molecule type" value="Genomic_DNA"/>
</dbReference>
<dbReference type="HOGENOM" id="CLU_2276947_0_0_1"/>
<dbReference type="InParanoid" id="F4NZG4"/>
<organism evidence="1 2">
    <name type="scientific">Batrachochytrium dendrobatidis (strain JAM81 / FGSC 10211)</name>
    <name type="common">Frog chytrid fungus</name>
    <dbReference type="NCBI Taxonomy" id="684364"/>
    <lineage>
        <taxon>Eukaryota</taxon>
        <taxon>Fungi</taxon>
        <taxon>Fungi incertae sedis</taxon>
        <taxon>Chytridiomycota</taxon>
        <taxon>Chytridiomycota incertae sedis</taxon>
        <taxon>Chytridiomycetes</taxon>
        <taxon>Rhizophydiales</taxon>
        <taxon>Rhizophydiales incertae sedis</taxon>
        <taxon>Batrachochytrium</taxon>
    </lineage>
</organism>
<accession>F4NZG4</accession>
<evidence type="ECO:0000313" key="2">
    <source>
        <dbReference type="Proteomes" id="UP000007241"/>
    </source>
</evidence>
<protein>
    <submittedName>
        <fullName evidence="1">Uncharacterized protein</fullName>
    </submittedName>
</protein>
<dbReference type="GeneID" id="18238333"/>
<gene>
    <name evidence="1" type="ORF">BATDEDRAFT_23854</name>
</gene>
<evidence type="ECO:0000313" key="1">
    <source>
        <dbReference type="EMBL" id="EGF81432.1"/>
    </source>
</evidence>
<dbReference type="RefSeq" id="XP_006677857.1">
    <property type="nucleotide sequence ID" value="XM_006677794.1"/>
</dbReference>
<proteinExistence type="predicted"/>
<dbReference type="Proteomes" id="UP000007241">
    <property type="component" value="Unassembled WGS sequence"/>
</dbReference>
<name>F4NZG4_BATDJ</name>
<reference evidence="1 2" key="1">
    <citation type="submission" date="2009-12" db="EMBL/GenBank/DDBJ databases">
        <title>The draft genome of Batrachochytrium dendrobatidis.</title>
        <authorList>
            <consortium name="US DOE Joint Genome Institute (JGI-PGF)"/>
            <person name="Kuo A."/>
            <person name="Salamov A."/>
            <person name="Schmutz J."/>
            <person name="Lucas S."/>
            <person name="Pitluck S."/>
            <person name="Rosenblum E."/>
            <person name="Stajich J."/>
            <person name="Eisen M."/>
            <person name="Grigoriev I.V."/>
        </authorList>
    </citation>
    <scope>NUCLEOTIDE SEQUENCE [LARGE SCALE GENOMIC DNA]</scope>
    <source>
        <strain evidence="2">JAM81 / FGSC 10211</strain>
    </source>
</reference>
<sequence>MNGFESCISRIDSLNRSVVHIGCGQVRSVLFVHFFKHASHAGAATYKVMTTVMVNSETDEKDTGSSVDLCEEPSIDLWGNKLSHIWRWVMIVVCASCHVASS</sequence>
<dbReference type="AlphaFoldDB" id="F4NZG4"/>